<dbReference type="Proteomes" id="UP000069940">
    <property type="component" value="Unassembled WGS sequence"/>
</dbReference>
<reference evidence="6" key="1">
    <citation type="journal article" date="2015" name="Proc. Natl. Acad. Sci. U.S.A.">
        <title>Genome sequence of the Asian Tiger mosquito, Aedes albopictus, reveals insights into its biology, genetics, and evolution.</title>
        <authorList>
            <person name="Chen X.G."/>
            <person name="Jiang X."/>
            <person name="Gu J."/>
            <person name="Xu M."/>
            <person name="Wu Y."/>
            <person name="Deng Y."/>
            <person name="Zhang C."/>
            <person name="Bonizzoni M."/>
            <person name="Dermauw W."/>
            <person name="Vontas J."/>
            <person name="Armbruster P."/>
            <person name="Huang X."/>
            <person name="Yang Y."/>
            <person name="Zhang H."/>
            <person name="He W."/>
            <person name="Peng H."/>
            <person name="Liu Y."/>
            <person name="Wu K."/>
            <person name="Chen J."/>
            <person name="Lirakis M."/>
            <person name="Topalis P."/>
            <person name="Van Leeuwen T."/>
            <person name="Hall A.B."/>
            <person name="Jiang X."/>
            <person name="Thorpe C."/>
            <person name="Mueller R.L."/>
            <person name="Sun C."/>
            <person name="Waterhouse R.M."/>
            <person name="Yan G."/>
            <person name="Tu Z.J."/>
            <person name="Fang X."/>
            <person name="James A.A."/>
        </authorList>
    </citation>
    <scope>NUCLEOTIDE SEQUENCE [LARGE SCALE GENOMIC DNA]</scope>
    <source>
        <strain evidence="6">Foshan</strain>
    </source>
</reference>
<feature type="compositionally biased region" description="Low complexity" evidence="4">
    <location>
        <begin position="279"/>
        <end position="293"/>
    </location>
</feature>
<feature type="compositionally biased region" description="Acidic residues" evidence="4">
    <location>
        <begin position="329"/>
        <end position="340"/>
    </location>
</feature>
<dbReference type="RefSeq" id="XP_062709527.1">
    <property type="nucleotide sequence ID" value="XM_062853543.1"/>
</dbReference>
<dbReference type="Pfam" id="PF00023">
    <property type="entry name" value="Ank"/>
    <property type="match status" value="1"/>
</dbReference>
<keyword evidence="1" id="KW-0677">Repeat</keyword>
<dbReference type="PANTHER" id="PTHR24173">
    <property type="entry name" value="ANKYRIN REPEAT CONTAINING"/>
    <property type="match status" value="1"/>
</dbReference>
<dbReference type="GeneID" id="109426759"/>
<evidence type="ECO:0000256" key="4">
    <source>
        <dbReference type="SAM" id="MobiDB-lite"/>
    </source>
</evidence>
<dbReference type="Gene3D" id="1.25.40.20">
    <property type="entry name" value="Ankyrin repeat-containing domain"/>
    <property type="match status" value="1"/>
</dbReference>
<dbReference type="Pfam" id="PF12796">
    <property type="entry name" value="Ank_2"/>
    <property type="match status" value="1"/>
</dbReference>
<feature type="region of interest" description="Disordered" evidence="4">
    <location>
        <begin position="797"/>
        <end position="840"/>
    </location>
</feature>
<feature type="compositionally biased region" description="Basic and acidic residues" evidence="4">
    <location>
        <begin position="383"/>
        <end position="394"/>
    </location>
</feature>
<evidence type="ECO:0000256" key="2">
    <source>
        <dbReference type="ARBA" id="ARBA00023043"/>
    </source>
</evidence>
<reference evidence="5" key="2">
    <citation type="submission" date="2025-05" db="UniProtKB">
        <authorList>
            <consortium name="EnsemblMetazoa"/>
        </authorList>
    </citation>
    <scope>IDENTIFICATION</scope>
    <source>
        <strain evidence="5">Foshan</strain>
    </source>
</reference>
<evidence type="ECO:0000256" key="3">
    <source>
        <dbReference type="PROSITE-ProRule" id="PRU00023"/>
    </source>
</evidence>
<proteinExistence type="predicted"/>
<dbReference type="SUPFAM" id="SSF48403">
    <property type="entry name" value="Ankyrin repeat"/>
    <property type="match status" value="1"/>
</dbReference>
<feature type="region of interest" description="Disordered" evidence="4">
    <location>
        <begin position="321"/>
        <end position="394"/>
    </location>
</feature>
<sequence>MENSPLKSSRKVRFSLPDNNIPAMPTNAAQQKQRISHGTLQYVNGTLVSQASVPAGMNLQSSCQELNRLQSQQAQLRQAKTKESSTKIVLHLRPSTGVDRYENMEIAPVVKTPAATLDKTPRKVQKSGIPRLETRAFKTLPQINQKFPSSEDVNNNTTATRDTCHRHKSSEDLGFGKGTDANNNVQQVKKQTVILRNISGVSAITGPKSLSTRTRSSKSLVKPSSVRAGKTLISSHLQQHDSNITIKVQESSPARRGLLGDPTDPEGNRTARSAAPTDSSGPPSNGAGSANANTRPKSQYAKCNFLTVPEFSDRYEGMETVVSTSAAASDDEEEEEDLEGGEGLNQPGENRIGGGGVEAVETVKNGNGRGVKRNGAAAGGGESEPKVPAKPLDDAGFKCIQDTNLGRDKNSLQFWDFVERWRANRALKKLDSSSTSNGLHSSSPLGSNGNNGNGGPNGNSAGGGDPSSVSIGGSGRSDAKSPTLSSRIRALRMSMEQVPTVTTLLRASRDANEYLLKEVFRDILENGISWENLNSTDRSGRTAISYICSTNLTNFLELFLQLPGIDVNKPDNEGNTPLHFAAQAGLSDVVNMLITKCRSLVIDPKNNLGFTPLMKAALQGRTRCAKLLLFAGASPVETDTGRGFRAEQWARFCGRHTCAETIEQCARARLLDKSAPCGKWSHDIVLPGDKSVLKATRSSSIAGQTANPNGLRSKFRKVFPFNFSSKDKQVAKEVDENYTKDLVNYLKSATICVSGPALSANRKIIQSLIRPLEVPKLEVTYANNNALIKKYEAADYSSGCGGGSGGSSDDNRQDTTSDESMDSSSRQASPIPAPRSKVKN</sequence>
<keyword evidence="2 3" id="KW-0040">ANK repeat</keyword>
<feature type="region of interest" description="Disordered" evidence="4">
    <location>
        <begin position="430"/>
        <end position="484"/>
    </location>
</feature>
<feature type="compositionally biased region" description="Low complexity" evidence="4">
    <location>
        <begin position="208"/>
        <end position="220"/>
    </location>
</feature>
<dbReference type="PANTHER" id="PTHR24173:SF40">
    <property type="entry name" value="AGAP006757-PA"/>
    <property type="match status" value="1"/>
</dbReference>
<dbReference type="PROSITE" id="PS50088">
    <property type="entry name" value="ANK_REPEAT"/>
    <property type="match status" value="2"/>
</dbReference>
<feature type="compositionally biased region" description="Gly residues" evidence="4">
    <location>
        <begin position="449"/>
        <end position="465"/>
    </location>
</feature>
<feature type="compositionally biased region" description="Low complexity" evidence="4">
    <location>
        <begin position="432"/>
        <end position="448"/>
    </location>
</feature>
<dbReference type="SMART" id="SM00248">
    <property type="entry name" value="ANK"/>
    <property type="match status" value="3"/>
</dbReference>
<feature type="compositionally biased region" description="Polar residues" evidence="4">
    <location>
        <begin position="146"/>
        <end position="161"/>
    </location>
</feature>
<feature type="repeat" description="ANK" evidence="3">
    <location>
        <begin position="573"/>
        <end position="594"/>
    </location>
</feature>
<accession>A0ABM2A5S6</accession>
<dbReference type="EnsemblMetazoa" id="AALFPA23_024740.R36869">
    <property type="protein sequence ID" value="AALFPA23_024740.P36869"/>
    <property type="gene ID" value="AALFPA23_024740"/>
</dbReference>
<evidence type="ECO:0000313" key="5">
    <source>
        <dbReference type="EnsemblMetazoa" id="AALFPA23_024740.P36869"/>
    </source>
</evidence>
<name>A0ABM2A5S6_AEDAL</name>
<keyword evidence="6" id="KW-1185">Reference proteome</keyword>
<feature type="region of interest" description="Disordered" evidence="4">
    <location>
        <begin position="204"/>
        <end position="295"/>
    </location>
</feature>
<feature type="compositionally biased region" description="Polar residues" evidence="4">
    <location>
        <begin position="232"/>
        <end position="252"/>
    </location>
</feature>
<protein>
    <submittedName>
        <fullName evidence="5">Uncharacterized protein</fullName>
    </submittedName>
</protein>
<feature type="repeat" description="ANK" evidence="3">
    <location>
        <begin position="608"/>
        <end position="640"/>
    </location>
</feature>
<evidence type="ECO:0000313" key="6">
    <source>
        <dbReference type="Proteomes" id="UP000069940"/>
    </source>
</evidence>
<dbReference type="PROSITE" id="PS50297">
    <property type="entry name" value="ANK_REP_REGION"/>
    <property type="match status" value="1"/>
</dbReference>
<evidence type="ECO:0000256" key="1">
    <source>
        <dbReference type="ARBA" id="ARBA00022737"/>
    </source>
</evidence>
<dbReference type="InterPro" id="IPR002110">
    <property type="entry name" value="Ankyrin_rpt"/>
</dbReference>
<organism evidence="5 6">
    <name type="scientific">Aedes albopictus</name>
    <name type="common">Asian tiger mosquito</name>
    <name type="synonym">Stegomyia albopicta</name>
    <dbReference type="NCBI Taxonomy" id="7160"/>
    <lineage>
        <taxon>Eukaryota</taxon>
        <taxon>Metazoa</taxon>
        <taxon>Ecdysozoa</taxon>
        <taxon>Arthropoda</taxon>
        <taxon>Hexapoda</taxon>
        <taxon>Insecta</taxon>
        <taxon>Pterygota</taxon>
        <taxon>Neoptera</taxon>
        <taxon>Endopterygota</taxon>
        <taxon>Diptera</taxon>
        <taxon>Nematocera</taxon>
        <taxon>Culicoidea</taxon>
        <taxon>Culicidae</taxon>
        <taxon>Culicinae</taxon>
        <taxon>Aedini</taxon>
        <taxon>Aedes</taxon>
        <taxon>Stegomyia</taxon>
    </lineage>
</organism>
<feature type="region of interest" description="Disordered" evidence="4">
    <location>
        <begin position="146"/>
        <end position="184"/>
    </location>
</feature>
<dbReference type="InterPro" id="IPR036770">
    <property type="entry name" value="Ankyrin_rpt-contain_sf"/>
</dbReference>